<proteinExistence type="predicted"/>
<keyword evidence="1" id="KW-0732">Signal</keyword>
<evidence type="ECO:0000313" key="2">
    <source>
        <dbReference type="EMBL" id="PWY86344.1"/>
    </source>
</evidence>
<gene>
    <name evidence="2" type="ORF">BO94DRAFT_535513</name>
</gene>
<dbReference type="GeneID" id="37113942"/>
<keyword evidence="3" id="KW-1185">Reference proteome</keyword>
<name>A0A317WIP3_9EURO</name>
<dbReference type="EMBL" id="MSFK01000015">
    <property type="protein sequence ID" value="PWY86344.1"/>
    <property type="molecule type" value="Genomic_DNA"/>
</dbReference>
<dbReference type="AlphaFoldDB" id="A0A317WIP3"/>
<dbReference type="RefSeq" id="XP_025466935.1">
    <property type="nucleotide sequence ID" value="XM_025611799.1"/>
</dbReference>
<evidence type="ECO:0000256" key="1">
    <source>
        <dbReference type="SAM" id="SignalP"/>
    </source>
</evidence>
<evidence type="ECO:0008006" key="4">
    <source>
        <dbReference type="Google" id="ProtNLM"/>
    </source>
</evidence>
<feature type="signal peptide" evidence="1">
    <location>
        <begin position="1"/>
        <end position="20"/>
    </location>
</feature>
<feature type="chain" id="PRO_5016233960" description="Secreted protein" evidence="1">
    <location>
        <begin position="21"/>
        <end position="76"/>
    </location>
</feature>
<reference evidence="2 3" key="1">
    <citation type="submission" date="2016-12" db="EMBL/GenBank/DDBJ databases">
        <title>The genomes of Aspergillus section Nigri reveals drivers in fungal speciation.</title>
        <authorList>
            <consortium name="DOE Joint Genome Institute"/>
            <person name="Vesth T.C."/>
            <person name="Nybo J."/>
            <person name="Theobald S."/>
            <person name="Brandl J."/>
            <person name="Frisvad J.C."/>
            <person name="Nielsen K.F."/>
            <person name="Lyhne E.K."/>
            <person name="Kogle M.E."/>
            <person name="Kuo A."/>
            <person name="Riley R."/>
            <person name="Clum A."/>
            <person name="Nolan M."/>
            <person name="Lipzen A."/>
            <person name="Salamov A."/>
            <person name="Henrissat B."/>
            <person name="Wiebenga A."/>
            <person name="De Vries R.P."/>
            <person name="Grigoriev I.V."/>
            <person name="Mortensen U.H."/>
            <person name="Andersen M.R."/>
            <person name="Baker S.E."/>
        </authorList>
    </citation>
    <scope>NUCLEOTIDE SEQUENCE [LARGE SCALE GENOMIC DNA]</scope>
    <source>
        <strain evidence="2 3">CBS 115572</strain>
    </source>
</reference>
<comment type="caution">
    <text evidence="2">The sequence shown here is derived from an EMBL/GenBank/DDBJ whole genome shotgun (WGS) entry which is preliminary data.</text>
</comment>
<evidence type="ECO:0000313" key="3">
    <source>
        <dbReference type="Proteomes" id="UP000246702"/>
    </source>
</evidence>
<organism evidence="2 3">
    <name type="scientific">Aspergillus sclerotioniger CBS 115572</name>
    <dbReference type="NCBI Taxonomy" id="1450535"/>
    <lineage>
        <taxon>Eukaryota</taxon>
        <taxon>Fungi</taxon>
        <taxon>Dikarya</taxon>
        <taxon>Ascomycota</taxon>
        <taxon>Pezizomycotina</taxon>
        <taxon>Eurotiomycetes</taxon>
        <taxon>Eurotiomycetidae</taxon>
        <taxon>Eurotiales</taxon>
        <taxon>Aspergillaceae</taxon>
        <taxon>Aspergillus</taxon>
        <taxon>Aspergillus subgen. Circumdati</taxon>
    </lineage>
</organism>
<protein>
    <recommendedName>
        <fullName evidence="4">Secreted protein</fullName>
    </recommendedName>
</protein>
<sequence length="76" mass="8102">MALILLSALKAVVGVYPCHAAIQSRRTDYWIFTHSSVATSLLLEPRNEGGVQSTSSSPKYVGPLLSAVRSSTPSIN</sequence>
<accession>A0A317WIP3</accession>
<dbReference type="Proteomes" id="UP000246702">
    <property type="component" value="Unassembled WGS sequence"/>
</dbReference>